<dbReference type="InterPro" id="IPR032675">
    <property type="entry name" value="LRR_dom_sf"/>
</dbReference>
<dbReference type="SUPFAM" id="SSF52058">
    <property type="entry name" value="L domain-like"/>
    <property type="match status" value="1"/>
</dbReference>
<dbReference type="Proteomes" id="UP000594638">
    <property type="component" value="Unassembled WGS sequence"/>
</dbReference>
<dbReference type="PANTHER" id="PTHR15140">
    <property type="entry name" value="TUBULIN-SPECIFIC CHAPERONE E"/>
    <property type="match status" value="1"/>
</dbReference>
<name>A0A8S0UVQ3_OLEEU</name>
<keyword evidence="2" id="KW-1185">Reference proteome</keyword>
<sequence length="179" mass="20645">MCKDKLSAHLFFIFGLRTLLGCHRLYKLSIKGRIGKLPEFFHFSSSIAKIAFKASLLEEDPMATLENLPKLSSLTLFDSTFVGEEMACSSKGFPRLLYLKVWGLSNLKRWRIDAGAMPKLCRLVIAHCEQLEMLPDGLKFITTLQKLNVRWMSDDFKDRLRDEGDDFYKVRHVPDIKLD</sequence>
<evidence type="ECO:0000313" key="1">
    <source>
        <dbReference type="EMBL" id="CAA3022068.1"/>
    </source>
</evidence>
<gene>
    <name evidence="1" type="ORF">OLEA9_A015233</name>
</gene>
<accession>A0A8S0UVQ3</accession>
<dbReference type="OrthoDB" id="913531at2759"/>
<protein>
    <submittedName>
        <fullName evidence="1">Disease resistance At1g50180</fullName>
    </submittedName>
</protein>
<dbReference type="AlphaFoldDB" id="A0A8S0UVQ3"/>
<dbReference type="Gene3D" id="3.80.10.10">
    <property type="entry name" value="Ribonuclease Inhibitor"/>
    <property type="match status" value="1"/>
</dbReference>
<dbReference type="EMBL" id="CACTIH010009063">
    <property type="protein sequence ID" value="CAA3022068.1"/>
    <property type="molecule type" value="Genomic_DNA"/>
</dbReference>
<organism evidence="1 2">
    <name type="scientific">Olea europaea subsp. europaea</name>
    <dbReference type="NCBI Taxonomy" id="158383"/>
    <lineage>
        <taxon>Eukaryota</taxon>
        <taxon>Viridiplantae</taxon>
        <taxon>Streptophyta</taxon>
        <taxon>Embryophyta</taxon>
        <taxon>Tracheophyta</taxon>
        <taxon>Spermatophyta</taxon>
        <taxon>Magnoliopsida</taxon>
        <taxon>eudicotyledons</taxon>
        <taxon>Gunneridae</taxon>
        <taxon>Pentapetalae</taxon>
        <taxon>asterids</taxon>
        <taxon>lamiids</taxon>
        <taxon>Lamiales</taxon>
        <taxon>Oleaceae</taxon>
        <taxon>Oleeae</taxon>
        <taxon>Olea</taxon>
    </lineage>
</organism>
<comment type="caution">
    <text evidence="1">The sequence shown here is derived from an EMBL/GenBank/DDBJ whole genome shotgun (WGS) entry which is preliminary data.</text>
</comment>
<reference evidence="1 2" key="1">
    <citation type="submission" date="2019-12" db="EMBL/GenBank/DDBJ databases">
        <authorList>
            <person name="Alioto T."/>
            <person name="Alioto T."/>
            <person name="Gomez Garrido J."/>
        </authorList>
    </citation>
    <scope>NUCLEOTIDE SEQUENCE [LARGE SCALE GENOMIC DNA]</scope>
</reference>
<dbReference type="PANTHER" id="PTHR15140:SF37">
    <property type="entry name" value="UBIQUITIN-LIKE DOMAIN-CONTAINING PROTEIN"/>
    <property type="match status" value="1"/>
</dbReference>
<dbReference type="Gramene" id="OE9A015233T1">
    <property type="protein sequence ID" value="OE9A015233C1"/>
    <property type="gene ID" value="OE9A015233"/>
</dbReference>
<evidence type="ECO:0000313" key="2">
    <source>
        <dbReference type="Proteomes" id="UP000594638"/>
    </source>
</evidence>
<proteinExistence type="predicted"/>